<evidence type="ECO:0000313" key="3">
    <source>
        <dbReference type="Proteomes" id="UP000294003"/>
    </source>
</evidence>
<keyword evidence="3" id="KW-1185">Reference proteome</keyword>
<evidence type="ECO:0000256" key="1">
    <source>
        <dbReference type="SAM" id="MobiDB-lite"/>
    </source>
</evidence>
<organism evidence="2 3">
    <name type="scientific">Monosporascus cannonballus</name>
    <dbReference type="NCBI Taxonomy" id="155416"/>
    <lineage>
        <taxon>Eukaryota</taxon>
        <taxon>Fungi</taxon>
        <taxon>Dikarya</taxon>
        <taxon>Ascomycota</taxon>
        <taxon>Pezizomycotina</taxon>
        <taxon>Sordariomycetes</taxon>
        <taxon>Xylariomycetidae</taxon>
        <taxon>Xylariales</taxon>
        <taxon>Xylariales incertae sedis</taxon>
        <taxon>Monosporascus</taxon>
    </lineage>
</organism>
<proteinExistence type="predicted"/>
<accession>A0ABY0HJL0</accession>
<protein>
    <submittedName>
        <fullName evidence="2">Uncharacterized protein</fullName>
    </submittedName>
</protein>
<name>A0ABY0HJL0_9PEZI</name>
<gene>
    <name evidence="2" type="ORF">DL762_000739</name>
</gene>
<evidence type="ECO:0000313" key="2">
    <source>
        <dbReference type="EMBL" id="RYO93991.1"/>
    </source>
</evidence>
<dbReference type="Proteomes" id="UP000294003">
    <property type="component" value="Unassembled WGS sequence"/>
</dbReference>
<dbReference type="EMBL" id="QJNS01000013">
    <property type="protein sequence ID" value="RYO93991.1"/>
    <property type="molecule type" value="Genomic_DNA"/>
</dbReference>
<sequence length="194" mass="21004">MLIGVHAPRGQGCLGMDNSNTPFFEAMMLQRAVNLSHAGLLADRLPRDQVLRSNIPGSEPRNRRGTPSGDYGAHDCRLGEGSPPLTGNRGYMRGPPSSDRSAHPQSLEARKYNVSPGKASPRCIGVNFVYLVSRSFAVGIIRRWGACDLPSPRKRAGAEDVATYACRLYQDSSAWGRGQQAIVLHSTAQCAEII</sequence>
<reference evidence="2 3" key="1">
    <citation type="submission" date="2018-06" db="EMBL/GenBank/DDBJ databases">
        <title>Complete Genomes of Monosporascus.</title>
        <authorList>
            <person name="Robinson A.J."/>
            <person name="Natvig D.O."/>
        </authorList>
    </citation>
    <scope>NUCLEOTIDE SEQUENCE [LARGE SCALE GENOMIC DNA]</scope>
    <source>
        <strain evidence="2 3">CBS 609.92</strain>
    </source>
</reference>
<feature type="region of interest" description="Disordered" evidence="1">
    <location>
        <begin position="51"/>
        <end position="105"/>
    </location>
</feature>
<comment type="caution">
    <text evidence="2">The sequence shown here is derived from an EMBL/GenBank/DDBJ whole genome shotgun (WGS) entry which is preliminary data.</text>
</comment>